<comment type="caution">
    <text evidence="2">The sequence shown here is derived from an EMBL/GenBank/DDBJ whole genome shotgun (WGS) entry which is preliminary data.</text>
</comment>
<evidence type="ECO:0000256" key="1">
    <source>
        <dbReference type="SAM" id="SignalP"/>
    </source>
</evidence>
<evidence type="ECO:0000313" key="2">
    <source>
        <dbReference type="EMBL" id="MBT1695265.1"/>
    </source>
</evidence>
<accession>A0AAP2DFI8</accession>
<protein>
    <submittedName>
        <fullName evidence="2">DUF4302 domain-containing protein</fullName>
    </submittedName>
</protein>
<organism evidence="2 3">
    <name type="scientific">Chryseosolibacter histidini</name>
    <dbReference type="NCBI Taxonomy" id="2782349"/>
    <lineage>
        <taxon>Bacteria</taxon>
        <taxon>Pseudomonadati</taxon>
        <taxon>Bacteroidota</taxon>
        <taxon>Cytophagia</taxon>
        <taxon>Cytophagales</taxon>
        <taxon>Chryseotaleaceae</taxon>
        <taxon>Chryseosolibacter</taxon>
    </lineage>
</organism>
<dbReference type="InterPro" id="IPR025396">
    <property type="entry name" value="DUF4302"/>
</dbReference>
<dbReference type="EMBL" id="JAHESF010000001">
    <property type="protein sequence ID" value="MBT1695265.1"/>
    <property type="molecule type" value="Genomic_DNA"/>
</dbReference>
<proteinExistence type="predicted"/>
<feature type="signal peptide" evidence="1">
    <location>
        <begin position="1"/>
        <end position="27"/>
    </location>
</feature>
<evidence type="ECO:0000313" key="3">
    <source>
        <dbReference type="Proteomes" id="UP001319200"/>
    </source>
</evidence>
<dbReference type="Proteomes" id="UP001319200">
    <property type="component" value="Unassembled WGS sequence"/>
</dbReference>
<gene>
    <name evidence="2" type="ORF">KK083_00165</name>
</gene>
<keyword evidence="3" id="KW-1185">Reference proteome</keyword>
<feature type="chain" id="PRO_5042836508" evidence="1">
    <location>
        <begin position="28"/>
        <end position="449"/>
    </location>
</feature>
<dbReference type="Pfam" id="PF14135">
    <property type="entry name" value="DUF4302"/>
    <property type="match status" value="1"/>
</dbReference>
<reference evidence="2 3" key="1">
    <citation type="submission" date="2021-05" db="EMBL/GenBank/DDBJ databases">
        <title>A Polyphasic approach of four new species of the genus Ohtaekwangia: Ohtaekwangia histidinii sp. nov., Ohtaekwangia cretensis sp. nov., Ohtaekwangia indiensis sp. nov., Ohtaekwangia reichenbachii sp. nov. from diverse environment.</title>
        <authorList>
            <person name="Octaviana S."/>
        </authorList>
    </citation>
    <scope>NUCLEOTIDE SEQUENCE [LARGE SCALE GENOMIC DNA]</scope>
    <source>
        <strain evidence="2 3">PWU4</strain>
    </source>
</reference>
<dbReference type="PROSITE" id="PS51257">
    <property type="entry name" value="PROKAR_LIPOPROTEIN"/>
    <property type="match status" value="1"/>
</dbReference>
<keyword evidence="1" id="KW-0732">Signal</keyword>
<sequence length="449" mass="49777">MIKRMYIRSLNIVATAGLLLLLSCDNGYDPVFDESADRRISAALKEYDALLTSAPFGWKATLRTGAGLNFFYHFTFNNDGTVSMISDFNETTAGGAGSGTWTLKALQRPTLSFDTYSYIHLPADPDGDVNGGANGEGLISDFEFAFARTSGDTLYLEGVQKNSRIAFFRATEQDAALLRGGEMKNMLHYISTKEGLQFTLPDNRTATIAFSADARIMGVQYLSADGTRVEAFRSPFVFTTTGISLTTPFTVAGNSIQSFLWDRENGIYTVQQGSAATEIREVNEVHIFEPSVPLWQSIGTTYPGIQVPAGSNTYSLPGQSDDFLQAYQQTADLLLNGQYRLRLNEINYIFDRDKKTMTVEMYVTQNATRFLCGYRYTYKMSDDGALTFTYNGANENGSRVLLDVYSLLGYFDTDTFRLKYIGGGFDLVGGFFSDENPGFTFSGYVIRKN</sequence>
<name>A0AAP2DFI8_9BACT</name>
<dbReference type="RefSeq" id="WP_254158733.1">
    <property type="nucleotide sequence ID" value="NZ_JAHESF010000001.1"/>
</dbReference>
<dbReference type="AlphaFoldDB" id="A0AAP2DFI8"/>